<evidence type="ECO:0000313" key="2">
    <source>
        <dbReference type="Proteomes" id="UP000299102"/>
    </source>
</evidence>
<dbReference type="AlphaFoldDB" id="A0A4C1WXG4"/>
<dbReference type="Proteomes" id="UP000299102">
    <property type="component" value="Unassembled WGS sequence"/>
</dbReference>
<protein>
    <submittedName>
        <fullName evidence="1">Uncharacterized protein</fullName>
    </submittedName>
</protein>
<accession>A0A4C1WXG4</accession>
<organism evidence="1 2">
    <name type="scientific">Eumeta variegata</name>
    <name type="common">Bagworm moth</name>
    <name type="synonym">Eumeta japonica</name>
    <dbReference type="NCBI Taxonomy" id="151549"/>
    <lineage>
        <taxon>Eukaryota</taxon>
        <taxon>Metazoa</taxon>
        <taxon>Ecdysozoa</taxon>
        <taxon>Arthropoda</taxon>
        <taxon>Hexapoda</taxon>
        <taxon>Insecta</taxon>
        <taxon>Pterygota</taxon>
        <taxon>Neoptera</taxon>
        <taxon>Endopterygota</taxon>
        <taxon>Lepidoptera</taxon>
        <taxon>Glossata</taxon>
        <taxon>Ditrysia</taxon>
        <taxon>Tineoidea</taxon>
        <taxon>Psychidae</taxon>
        <taxon>Oiketicinae</taxon>
        <taxon>Eumeta</taxon>
    </lineage>
</organism>
<proteinExistence type="predicted"/>
<dbReference type="EMBL" id="BGZK01000666">
    <property type="protein sequence ID" value="GBP55352.1"/>
    <property type="molecule type" value="Genomic_DNA"/>
</dbReference>
<comment type="caution">
    <text evidence="1">The sequence shown here is derived from an EMBL/GenBank/DDBJ whole genome shotgun (WGS) entry which is preliminary data.</text>
</comment>
<gene>
    <name evidence="1" type="ORF">EVAR_31872_1</name>
</gene>
<keyword evidence="2" id="KW-1185">Reference proteome</keyword>
<evidence type="ECO:0000313" key="1">
    <source>
        <dbReference type="EMBL" id="GBP55352.1"/>
    </source>
</evidence>
<sequence>MSTTPMFRIVINIRGSIVLECFLSVKAKRNQHLAVGGTVVSDQPIGQAVALWRVTRTSYANSATSGAPRSPLIVLAGRKRRHYASTTVDIVPTKWANGFTSFRNCL</sequence>
<name>A0A4C1WXG4_EUMVA</name>
<reference evidence="1 2" key="1">
    <citation type="journal article" date="2019" name="Commun. Biol.">
        <title>The bagworm genome reveals a unique fibroin gene that provides high tensile strength.</title>
        <authorList>
            <person name="Kono N."/>
            <person name="Nakamura H."/>
            <person name="Ohtoshi R."/>
            <person name="Tomita M."/>
            <person name="Numata K."/>
            <person name="Arakawa K."/>
        </authorList>
    </citation>
    <scope>NUCLEOTIDE SEQUENCE [LARGE SCALE GENOMIC DNA]</scope>
</reference>